<feature type="domain" description="GPI inositol-deacylase PGAP1-like alpha/beta" evidence="12">
    <location>
        <begin position="79"/>
        <end position="299"/>
    </location>
</feature>
<keyword evidence="4" id="KW-0812">Transmembrane</keyword>
<comment type="subcellular location">
    <subcellularLocation>
        <location evidence="1">Endoplasmic reticulum membrane</location>
        <topology evidence="1">Multi-pass membrane protein</topology>
    </subcellularLocation>
</comment>
<feature type="chain" id="PRO_5044873470" description="GPI inositol-deacylase" evidence="11">
    <location>
        <begin position="21"/>
        <end position="644"/>
    </location>
</feature>
<evidence type="ECO:0000313" key="14">
    <source>
        <dbReference type="Proteomes" id="UP001519460"/>
    </source>
</evidence>
<evidence type="ECO:0000256" key="6">
    <source>
        <dbReference type="ARBA" id="ARBA00022824"/>
    </source>
</evidence>
<gene>
    <name evidence="13" type="ORF">BaRGS_00006755</name>
</gene>
<dbReference type="Proteomes" id="UP001519460">
    <property type="component" value="Unassembled WGS sequence"/>
</dbReference>
<dbReference type="Gene3D" id="3.40.50.1820">
    <property type="entry name" value="alpha/beta hydrolase"/>
    <property type="match status" value="1"/>
</dbReference>
<keyword evidence="5 10" id="KW-0378">Hydrolase</keyword>
<evidence type="ECO:0000256" key="3">
    <source>
        <dbReference type="ARBA" id="ARBA00022448"/>
    </source>
</evidence>
<keyword evidence="3 10" id="KW-0813">Transport</keyword>
<name>A0ABD0LS35_9CAEN</name>
<dbReference type="Pfam" id="PF07819">
    <property type="entry name" value="PGAP1"/>
    <property type="match status" value="1"/>
</dbReference>
<dbReference type="SUPFAM" id="SSF53474">
    <property type="entry name" value="alpha/beta-Hydrolases"/>
    <property type="match status" value="1"/>
</dbReference>
<dbReference type="Pfam" id="PF24660">
    <property type="entry name" value="PGAP1_3rd"/>
    <property type="match status" value="1"/>
</dbReference>
<dbReference type="GO" id="GO:0005789">
    <property type="term" value="C:endoplasmic reticulum membrane"/>
    <property type="evidence" value="ECO:0007669"/>
    <property type="project" value="UniProtKB-SubCell"/>
</dbReference>
<sequence length="644" mass="73107">MALPMKVVFACIATSLLVGGILDCITNFEENGCEMTWMWENPKWLDVPLDATVKRLYPWYSLHVYGEGEYAHELSKKKFSGIPVLFIPGNAGSHKQVRSLGSVSLRMTRKLGLNFHFNYFVVNLNEEFAALYGAVLQRQTEFVHACVKKILSLYKSSKNPPSSVILIGHSMGGMLARALFTLPHFDPQTVHTIITQATPHQAPVATVDSVIDRFYQRVNDNWYHNSNTTLAHVTMVSTGGGYRDFQVRSGLTTLGGILPEPRGISTTTMSVPLAWVSTDHLCSVWCRQMVLATVRALLDIVDRKTLQPTTDVEQRVRAFHHHFLNNNGLPFSSEDSKHIKLDNKVPWEMRTERIWRLNEKKVSKSRYIAFPVTSTTFIDGEQVTDSLTIISNITHKDWVCACRLEDGEDRCTDCLSLTAEARLLPPRYSHRKFLRMDVEDLGRNTHIVLFVPGGSRNVEILVDKYHMDNRHLVYELPGVYDTIISFPISVMDGTAMLHINNQSVFYSLHLAGLASPLTAYTAIVSPQRCDNRHEPGLYEGSVMTLSVPWSHENTYQFFRYGEKGTLPIKLQTPRLLPADNYLGYEHSEAHLEMYLHPGCHYQLRLLMSPSGSLGQVRFLVVVIMGFKVLEVRDYGWHAWLLFAF</sequence>
<evidence type="ECO:0000313" key="13">
    <source>
        <dbReference type="EMBL" id="KAK7502003.1"/>
    </source>
</evidence>
<evidence type="ECO:0000256" key="9">
    <source>
        <dbReference type="ARBA" id="ARBA00023136"/>
    </source>
</evidence>
<keyword evidence="7 10" id="KW-0653">Protein transport</keyword>
<proteinExistence type="inferred from homology"/>
<evidence type="ECO:0000256" key="7">
    <source>
        <dbReference type="ARBA" id="ARBA00022927"/>
    </source>
</evidence>
<evidence type="ECO:0000256" key="5">
    <source>
        <dbReference type="ARBA" id="ARBA00022801"/>
    </source>
</evidence>
<protein>
    <recommendedName>
        <fullName evidence="10">GPI inositol-deacylase</fullName>
        <ecNumber evidence="10">3.1.-.-</ecNumber>
    </recommendedName>
</protein>
<evidence type="ECO:0000256" key="4">
    <source>
        <dbReference type="ARBA" id="ARBA00022692"/>
    </source>
</evidence>
<evidence type="ECO:0000259" key="12">
    <source>
        <dbReference type="Pfam" id="PF07819"/>
    </source>
</evidence>
<dbReference type="InterPro" id="IPR029058">
    <property type="entry name" value="AB_hydrolase_fold"/>
</dbReference>
<evidence type="ECO:0000256" key="1">
    <source>
        <dbReference type="ARBA" id="ARBA00004477"/>
    </source>
</evidence>
<dbReference type="InterPro" id="IPR039529">
    <property type="entry name" value="PGAP1/BST1"/>
</dbReference>
<reference evidence="13 14" key="1">
    <citation type="journal article" date="2023" name="Sci. Data">
        <title>Genome assembly of the Korean intertidal mud-creeper Batillaria attramentaria.</title>
        <authorList>
            <person name="Patra A.K."/>
            <person name="Ho P.T."/>
            <person name="Jun S."/>
            <person name="Lee S.J."/>
            <person name="Kim Y."/>
            <person name="Won Y.J."/>
        </authorList>
    </citation>
    <scope>NUCLEOTIDE SEQUENCE [LARGE SCALE GENOMIC DNA]</scope>
    <source>
        <strain evidence="13">Wonlab-2016</strain>
    </source>
</reference>
<comment type="function">
    <text evidence="10">Involved in inositol deacylation of GPI-anchored proteins which plays important roles in the quality control and ER-associated degradation of GPI-anchored proteins.</text>
</comment>
<feature type="signal peptide" evidence="11">
    <location>
        <begin position="1"/>
        <end position="20"/>
    </location>
</feature>
<accession>A0ABD0LS35</accession>
<dbReference type="GO" id="GO:0015031">
    <property type="term" value="P:protein transport"/>
    <property type="evidence" value="ECO:0007669"/>
    <property type="project" value="UniProtKB-KW"/>
</dbReference>
<dbReference type="EMBL" id="JACVVK020000028">
    <property type="protein sequence ID" value="KAK7502003.1"/>
    <property type="molecule type" value="Genomic_DNA"/>
</dbReference>
<comment type="caution">
    <text evidence="13">The sequence shown here is derived from an EMBL/GenBank/DDBJ whole genome shotgun (WGS) entry which is preliminary data.</text>
</comment>
<dbReference type="PANTHER" id="PTHR15495:SF7">
    <property type="entry name" value="GPI INOSITOL-DEACYLASE"/>
    <property type="match status" value="1"/>
</dbReference>
<dbReference type="GO" id="GO:0016787">
    <property type="term" value="F:hydrolase activity"/>
    <property type="evidence" value="ECO:0007669"/>
    <property type="project" value="UniProtKB-KW"/>
</dbReference>
<keyword evidence="8" id="KW-1133">Transmembrane helix</keyword>
<dbReference type="AlphaFoldDB" id="A0ABD0LS35"/>
<evidence type="ECO:0000256" key="10">
    <source>
        <dbReference type="RuleBase" id="RU365011"/>
    </source>
</evidence>
<keyword evidence="9 10" id="KW-0472">Membrane</keyword>
<keyword evidence="14" id="KW-1185">Reference proteome</keyword>
<evidence type="ECO:0000256" key="8">
    <source>
        <dbReference type="ARBA" id="ARBA00022989"/>
    </source>
</evidence>
<evidence type="ECO:0000256" key="2">
    <source>
        <dbReference type="ARBA" id="ARBA00006931"/>
    </source>
</evidence>
<evidence type="ECO:0000256" key="11">
    <source>
        <dbReference type="SAM" id="SignalP"/>
    </source>
</evidence>
<dbReference type="InterPro" id="IPR012908">
    <property type="entry name" value="PGAP1-ab_dom-like"/>
</dbReference>
<organism evidence="13 14">
    <name type="scientific">Batillaria attramentaria</name>
    <dbReference type="NCBI Taxonomy" id="370345"/>
    <lineage>
        <taxon>Eukaryota</taxon>
        <taxon>Metazoa</taxon>
        <taxon>Spiralia</taxon>
        <taxon>Lophotrochozoa</taxon>
        <taxon>Mollusca</taxon>
        <taxon>Gastropoda</taxon>
        <taxon>Caenogastropoda</taxon>
        <taxon>Sorbeoconcha</taxon>
        <taxon>Cerithioidea</taxon>
        <taxon>Batillariidae</taxon>
        <taxon>Batillaria</taxon>
    </lineage>
</organism>
<keyword evidence="6 10" id="KW-0256">Endoplasmic reticulum</keyword>
<dbReference type="PANTHER" id="PTHR15495">
    <property type="entry name" value="NEGATIVE REGULATOR OF VESICLE FORMATION-RELATED"/>
    <property type="match status" value="1"/>
</dbReference>
<comment type="similarity">
    <text evidence="2 10">Belongs to the GPI inositol-deacylase family.</text>
</comment>
<dbReference type="EC" id="3.1.-.-" evidence="10"/>
<keyword evidence="11" id="KW-0732">Signal</keyword>